<comment type="catalytic activity">
    <reaction evidence="1">
        <text>Hydrolysis of terminal, non-reducing beta-D-mannose residues in beta-D-mannosides.</text>
        <dbReference type="EC" id="3.2.1.25"/>
    </reaction>
</comment>
<dbReference type="PANTHER" id="PTHR43730:SF1">
    <property type="entry name" value="BETA-MANNOSIDASE"/>
    <property type="match status" value="1"/>
</dbReference>
<comment type="function">
    <text evidence="2">Exoglycosidase that cleaves the single beta-linked mannose residue from the non-reducing end of all N-linked glycoprotein oligosaccharides.</text>
</comment>
<organism evidence="22 23">
    <name type="scientific">Phrynocephalus forsythii</name>
    <dbReference type="NCBI Taxonomy" id="171643"/>
    <lineage>
        <taxon>Eukaryota</taxon>
        <taxon>Metazoa</taxon>
        <taxon>Chordata</taxon>
        <taxon>Craniata</taxon>
        <taxon>Vertebrata</taxon>
        <taxon>Euteleostomi</taxon>
        <taxon>Lepidosauria</taxon>
        <taxon>Squamata</taxon>
        <taxon>Bifurcata</taxon>
        <taxon>Unidentata</taxon>
        <taxon>Episquamata</taxon>
        <taxon>Toxicofera</taxon>
        <taxon>Iguania</taxon>
        <taxon>Acrodonta</taxon>
        <taxon>Agamidae</taxon>
        <taxon>Agaminae</taxon>
        <taxon>Phrynocephalus</taxon>
    </lineage>
</organism>
<evidence type="ECO:0000256" key="7">
    <source>
        <dbReference type="ARBA" id="ARBA00012754"/>
    </source>
</evidence>
<dbReference type="InterPro" id="IPR036156">
    <property type="entry name" value="Beta-gal/glucu_dom_sf"/>
</dbReference>
<dbReference type="Pfam" id="PF02836">
    <property type="entry name" value="Glyco_hydro_2_C"/>
    <property type="match status" value="1"/>
</dbReference>
<dbReference type="PANTHER" id="PTHR43730">
    <property type="entry name" value="BETA-MANNOSIDASE"/>
    <property type="match status" value="1"/>
</dbReference>
<dbReference type="GO" id="GO:0005975">
    <property type="term" value="P:carbohydrate metabolic process"/>
    <property type="evidence" value="ECO:0007669"/>
    <property type="project" value="InterPro"/>
</dbReference>
<dbReference type="InterPro" id="IPR054593">
    <property type="entry name" value="Beta-mannosidase-like_N2"/>
</dbReference>
<comment type="caution">
    <text evidence="22">The sequence shown here is derived from an EMBL/GenBank/DDBJ whole genome shotgun (WGS) entry which is preliminary data.</text>
</comment>
<name>A0A9Q0XU16_9SAUR</name>
<keyword evidence="9" id="KW-0732">Signal</keyword>
<dbReference type="InterPro" id="IPR006103">
    <property type="entry name" value="Glyco_hydro_2_cat"/>
</dbReference>
<comment type="subcellular location">
    <subcellularLocation>
        <location evidence="3">Lysosome</location>
    </subcellularLocation>
</comment>
<proteinExistence type="inferred from homology"/>
<dbReference type="FunFam" id="3.20.20.80:FF:000035">
    <property type="entry name" value="Mannosidase beta"/>
    <property type="match status" value="1"/>
</dbReference>
<comment type="pathway">
    <text evidence="4">Glycan metabolism; N-glycan degradation.</text>
</comment>
<evidence type="ECO:0000259" key="18">
    <source>
        <dbReference type="Pfam" id="PF02836"/>
    </source>
</evidence>
<dbReference type="FunFam" id="2.60.120.260:FF:000060">
    <property type="entry name" value="Probable beta-mannosidase"/>
    <property type="match status" value="1"/>
</dbReference>
<dbReference type="Pfam" id="PF17786">
    <property type="entry name" value="Mannosidase_ig"/>
    <property type="match status" value="1"/>
</dbReference>
<feature type="domain" description="Mannosidase Ig/CBM-like" evidence="20">
    <location>
        <begin position="884"/>
        <end position="977"/>
    </location>
</feature>
<reference evidence="22" key="1">
    <citation type="journal article" date="2023" name="DNA Res.">
        <title>Chromosome-level genome assembly of Phrynocephalus forsythii using third-generation DNA sequencing and Hi-C analysis.</title>
        <authorList>
            <person name="Qi Y."/>
            <person name="Zhao W."/>
            <person name="Zhao Y."/>
            <person name="Niu C."/>
            <person name="Cao S."/>
            <person name="Zhang Y."/>
        </authorList>
    </citation>
    <scope>NUCLEOTIDE SEQUENCE</scope>
    <source>
        <tissue evidence="22">Muscle</tissue>
    </source>
</reference>
<dbReference type="GO" id="GO:0004567">
    <property type="term" value="F:beta-mannosidase activity"/>
    <property type="evidence" value="ECO:0007669"/>
    <property type="project" value="UniProtKB-EC"/>
</dbReference>
<dbReference type="SUPFAM" id="SSF51445">
    <property type="entry name" value="(Trans)glycosidases"/>
    <property type="match status" value="1"/>
</dbReference>
<feature type="region of interest" description="Disordered" evidence="17">
    <location>
        <begin position="168"/>
        <end position="235"/>
    </location>
</feature>
<sequence>MQMSEKQDSLCLTFLVEMFGTVTQRNQQKRTGISLADNLKKPKTEFSSPTSWSQRGEIKADPPPLSSSANAELSVSSSFSPPRRRPKEQRICPGVHSVPRVGANKTRIPKSLVTPERRTRFIYAGSSAAQLIRDKAAQLGERRAPKVRPGRGLTLFAGVLRDASKGVPPCGTAGASPGFMEEQPRVGGGFRLPKPSPGSRRSIQPARDVASEQRERLAEAGRGSSRVRPHRLAPARADPGTDPYYRFNDLNYAWISLDNWTYSRKFESPFAISSWQKVVLTFEGVDTVAQVVVNNITVGKTDNMFSSYTFDITDVIKEITVIEVHFMSAVQYAAEQSKIHQAYQVPPECPPPVQKGQCHVNFIRKEQCSFSWDWGPSFPTQGIWKDVRIEAYDLCHLVYFTVTPHYDQSARHWRLEIELDFDVVSSKPVAGFVHVSIPELQTQETFAVELHQGEGSIRLLVNISQNVTLDVWWPRGHGNQTGYNMTATFFMEGSYKFEKSLKIYFRTVELVEEPILGSPGLSFYFRINGLPIFMKGSNWIPADSFQDRVTSDVLRLLLQSVVDANMNMLRVWGGGIYEQDEFYDICDELGIMVWQDFMFACALYPTDQSYLDSIRAEITHQVKRLKSHPSIILWSGNNENEAAIAANWFSLPPANMSVYLKDYVTLYVKNIREIVLVEDKTRPFLASSPTNGMETVKEGWLARNPYDTHYGDTHYYNYLHDCWDWTTYPRARFASEYGFQSWPSFSTLAQVSSEEDWSYVSNFSLHRQHHAEGNDQMLQQASLHFELPKETDPIKNFRHTIYLTQIMQAQCIKTETEFYRRSQSEIVHGEGQTMGALYWQLNDIWQGPSWSSLEYGGKWKMLHYFAKRFFAPLLPVAHEDGDVFYIYGVSDLHSDYKLTLNIILYDWRWMDPMCTLAKDGVIVKAGSALPIYKEPVRDLLRRCGNCTRQRCVVSFYLEGEGKLYSPTNYHFLSSLKDAVGLEEPQLHASVSQEGDRFQILLQTTAIAPFVWLETGNITGRFSDNGFLLTEKQKLILFYPWEVTCVKELEKSLSITSLTDIS</sequence>
<dbReference type="GO" id="GO:0005764">
    <property type="term" value="C:lysosome"/>
    <property type="evidence" value="ECO:0007669"/>
    <property type="project" value="UniProtKB-SubCell"/>
</dbReference>
<evidence type="ECO:0000256" key="3">
    <source>
        <dbReference type="ARBA" id="ARBA00004371"/>
    </source>
</evidence>
<dbReference type="EC" id="3.2.1.25" evidence="7"/>
<dbReference type="Gene3D" id="3.20.20.80">
    <property type="entry name" value="Glycosidases"/>
    <property type="match status" value="1"/>
</dbReference>
<dbReference type="GO" id="GO:0006516">
    <property type="term" value="P:glycoprotein catabolic process"/>
    <property type="evidence" value="ECO:0007669"/>
    <property type="project" value="TreeGrafter"/>
</dbReference>
<evidence type="ECO:0000256" key="9">
    <source>
        <dbReference type="ARBA" id="ARBA00022729"/>
    </source>
</evidence>
<evidence type="ECO:0000256" key="16">
    <source>
        <dbReference type="ARBA" id="ARBA00033445"/>
    </source>
</evidence>
<feature type="domain" description="Beta-mannosidase Ig-fold" evidence="19">
    <location>
        <begin position="981"/>
        <end position="1060"/>
    </location>
</feature>
<keyword evidence="11" id="KW-1015">Disulfide bond</keyword>
<evidence type="ECO:0000313" key="23">
    <source>
        <dbReference type="Proteomes" id="UP001142489"/>
    </source>
</evidence>
<feature type="region of interest" description="Disordered" evidence="17">
    <location>
        <begin position="25"/>
        <end position="89"/>
    </location>
</feature>
<keyword evidence="14" id="KW-0326">Glycosidase</keyword>
<dbReference type="InterPro" id="IPR041625">
    <property type="entry name" value="Beta-mannosidase_Ig"/>
</dbReference>
<dbReference type="AlphaFoldDB" id="A0A9Q0XU16"/>
<evidence type="ECO:0000256" key="8">
    <source>
        <dbReference type="ARBA" id="ARBA00015707"/>
    </source>
</evidence>
<feature type="domain" description="Glycoside hydrolase family 2 catalytic" evidence="18">
    <location>
        <begin position="525"/>
        <end position="686"/>
    </location>
</feature>
<dbReference type="FunFam" id="2.60.40.10:FF:000650">
    <property type="entry name" value="Mannosidase beta"/>
    <property type="match status" value="1"/>
</dbReference>
<accession>A0A9Q0XU16</accession>
<evidence type="ECO:0000256" key="11">
    <source>
        <dbReference type="ARBA" id="ARBA00023157"/>
    </source>
</evidence>
<dbReference type="InterPro" id="IPR041447">
    <property type="entry name" value="Mannosidase_ig"/>
</dbReference>
<keyword evidence="23" id="KW-1185">Reference proteome</keyword>
<evidence type="ECO:0000256" key="2">
    <source>
        <dbReference type="ARBA" id="ARBA00003150"/>
    </source>
</evidence>
<evidence type="ECO:0000259" key="20">
    <source>
        <dbReference type="Pfam" id="PF17786"/>
    </source>
</evidence>
<keyword evidence="10" id="KW-0378">Hydrolase</keyword>
<comment type="subunit">
    <text evidence="6">Monomer.</text>
</comment>
<evidence type="ECO:0000259" key="21">
    <source>
        <dbReference type="Pfam" id="PF22666"/>
    </source>
</evidence>
<evidence type="ECO:0000256" key="1">
    <source>
        <dbReference type="ARBA" id="ARBA00000829"/>
    </source>
</evidence>
<dbReference type="EMBL" id="JAPFRF010000007">
    <property type="protein sequence ID" value="KAJ7327087.1"/>
    <property type="molecule type" value="Genomic_DNA"/>
</dbReference>
<dbReference type="FunFam" id="2.60.40.10:FF:002234">
    <property type="entry name" value="Mannosidase beta"/>
    <property type="match status" value="1"/>
</dbReference>
<evidence type="ECO:0000256" key="6">
    <source>
        <dbReference type="ARBA" id="ARBA00011245"/>
    </source>
</evidence>
<evidence type="ECO:0000256" key="13">
    <source>
        <dbReference type="ARBA" id="ARBA00023228"/>
    </source>
</evidence>
<dbReference type="Proteomes" id="UP001142489">
    <property type="component" value="Unassembled WGS sequence"/>
</dbReference>
<keyword evidence="13" id="KW-0458">Lysosome</keyword>
<dbReference type="Gene3D" id="2.60.120.260">
    <property type="entry name" value="Galactose-binding domain-like"/>
    <property type="match status" value="1"/>
</dbReference>
<gene>
    <name evidence="22" type="ORF">JRQ81_016846</name>
</gene>
<evidence type="ECO:0000256" key="4">
    <source>
        <dbReference type="ARBA" id="ARBA00004740"/>
    </source>
</evidence>
<evidence type="ECO:0000256" key="15">
    <source>
        <dbReference type="ARBA" id="ARBA00032581"/>
    </source>
</evidence>
<dbReference type="InterPro" id="IPR008979">
    <property type="entry name" value="Galactose-bd-like_sf"/>
</dbReference>
<dbReference type="Pfam" id="PF22666">
    <property type="entry name" value="Glyco_hydro_2_N2"/>
    <property type="match status" value="1"/>
</dbReference>
<dbReference type="SUPFAM" id="SSF49785">
    <property type="entry name" value="Galactose-binding domain-like"/>
    <property type="match status" value="1"/>
</dbReference>
<evidence type="ECO:0000256" key="17">
    <source>
        <dbReference type="SAM" id="MobiDB-lite"/>
    </source>
</evidence>
<keyword evidence="12" id="KW-0325">Glycoprotein</keyword>
<evidence type="ECO:0000259" key="19">
    <source>
        <dbReference type="Pfam" id="PF17753"/>
    </source>
</evidence>
<dbReference type="Pfam" id="PF17753">
    <property type="entry name" value="Ig_mannosidase"/>
    <property type="match status" value="1"/>
</dbReference>
<dbReference type="InterPro" id="IPR017853">
    <property type="entry name" value="GH"/>
</dbReference>
<feature type="compositionally biased region" description="Polar residues" evidence="17">
    <location>
        <begin position="45"/>
        <end position="54"/>
    </location>
</feature>
<evidence type="ECO:0000256" key="12">
    <source>
        <dbReference type="ARBA" id="ARBA00023180"/>
    </source>
</evidence>
<evidence type="ECO:0000256" key="5">
    <source>
        <dbReference type="ARBA" id="ARBA00007401"/>
    </source>
</evidence>
<comment type="similarity">
    <text evidence="5">Belongs to the glycosyl hydrolase 2 family.</text>
</comment>
<evidence type="ECO:0000256" key="14">
    <source>
        <dbReference type="ARBA" id="ARBA00023295"/>
    </source>
</evidence>
<feature type="domain" description="Beta-mannosidase-like galactose-binding" evidence="21">
    <location>
        <begin position="241"/>
        <end position="385"/>
    </location>
</feature>
<dbReference type="InterPro" id="IPR050887">
    <property type="entry name" value="Beta-mannosidase_GH2"/>
</dbReference>
<protein>
    <recommendedName>
        <fullName evidence="8">Beta-mannosidase</fullName>
        <ecNumber evidence="7">3.2.1.25</ecNumber>
    </recommendedName>
    <alternativeName>
        <fullName evidence="15">Lysosomal beta A mannosidase</fullName>
    </alternativeName>
    <alternativeName>
        <fullName evidence="16">Mannanase</fullName>
    </alternativeName>
</protein>
<feature type="compositionally biased region" description="Basic and acidic residues" evidence="17">
    <location>
        <begin position="209"/>
        <end position="219"/>
    </location>
</feature>
<dbReference type="OrthoDB" id="2866996at2759"/>
<dbReference type="Gene3D" id="2.60.40.10">
    <property type="entry name" value="Immunoglobulins"/>
    <property type="match status" value="2"/>
</dbReference>
<feature type="compositionally biased region" description="Low complexity" evidence="17">
    <location>
        <begin position="66"/>
        <end position="81"/>
    </location>
</feature>
<dbReference type="InterPro" id="IPR013783">
    <property type="entry name" value="Ig-like_fold"/>
</dbReference>
<dbReference type="SUPFAM" id="SSF49303">
    <property type="entry name" value="beta-Galactosidase/glucuronidase domain"/>
    <property type="match status" value="3"/>
</dbReference>
<evidence type="ECO:0000256" key="10">
    <source>
        <dbReference type="ARBA" id="ARBA00022801"/>
    </source>
</evidence>
<evidence type="ECO:0000313" key="22">
    <source>
        <dbReference type="EMBL" id="KAJ7327087.1"/>
    </source>
</evidence>